<dbReference type="AlphaFoldDB" id="A0AAD7BD91"/>
<keyword evidence="1" id="KW-0175">Coiled coil</keyword>
<dbReference type="Proteomes" id="UP001221142">
    <property type="component" value="Unassembled WGS sequence"/>
</dbReference>
<name>A0AAD7BD91_9AGAR</name>
<dbReference type="PANTHER" id="PTHR33096:SF1">
    <property type="entry name" value="CXC1-LIKE CYSTEINE CLUSTER ASSOCIATED WITH KDZ TRANSPOSASES DOMAIN-CONTAINING PROTEIN"/>
    <property type="match status" value="1"/>
</dbReference>
<dbReference type="PANTHER" id="PTHR33096">
    <property type="entry name" value="CXC2 DOMAIN-CONTAINING PROTEIN"/>
    <property type="match status" value="1"/>
</dbReference>
<feature type="compositionally biased region" description="Basic residues" evidence="2">
    <location>
        <begin position="167"/>
        <end position="176"/>
    </location>
</feature>
<organism evidence="3 4">
    <name type="scientific">Roridomyces roridus</name>
    <dbReference type="NCBI Taxonomy" id="1738132"/>
    <lineage>
        <taxon>Eukaryota</taxon>
        <taxon>Fungi</taxon>
        <taxon>Dikarya</taxon>
        <taxon>Basidiomycota</taxon>
        <taxon>Agaricomycotina</taxon>
        <taxon>Agaricomycetes</taxon>
        <taxon>Agaricomycetidae</taxon>
        <taxon>Agaricales</taxon>
        <taxon>Marasmiineae</taxon>
        <taxon>Mycenaceae</taxon>
        <taxon>Roridomyces</taxon>
    </lineage>
</organism>
<dbReference type="InterPro" id="IPR040521">
    <property type="entry name" value="KDZ"/>
</dbReference>
<evidence type="ECO:0000313" key="3">
    <source>
        <dbReference type="EMBL" id="KAJ7617416.1"/>
    </source>
</evidence>
<protein>
    <recommendedName>
        <fullName evidence="5">CxC1-like cysteine cluster associated with KDZ transposases domain-containing protein</fullName>
    </recommendedName>
</protein>
<gene>
    <name evidence="3" type="ORF">FB45DRAFT_756801</name>
</gene>
<feature type="compositionally biased region" description="Low complexity" evidence="2">
    <location>
        <begin position="134"/>
        <end position="161"/>
    </location>
</feature>
<dbReference type="Pfam" id="PF18758">
    <property type="entry name" value="KDZ"/>
    <property type="match status" value="1"/>
</dbReference>
<proteinExistence type="predicted"/>
<sequence length="804" mass="91762">FPEIKDIVIDICACSPAPDQLLEAGLFPCAPLRPSVAVDVRVLDMVRRLFLRVAPNNTAYTEAYEEFLDELGFSLEHHGALRRLFAASLEWYTHLRNQVEYFFDQQLKSAREQYLKDQAAEEQPSDDEGTQRGRSSSRASSTSSTSHSRSSSSSSTRSSSPTPAPHSKGKGKRKRSPSPEPAQNPFPDPKPRTRLSEYLRKRCPACFGGELRHDPSAIADVFVCVDACFTQKRNKSQPDTPKVHPETHFIPDELSARMEAYVERVRGDKTAKKSRKARCEEVEDEDDHYAHPDLHVSEANLDVCEGSFTAADERRTKSNTEQFDITAIMGLLCRHDRVLWLLNMRSAGEKQFGALLLVEELFQHLPEDVRVGLLYDIVCQLARSTLKWGFLERYFPRLAFAVAVFHAFGHVWPCQLVFHPRYREGFGFTNGEGCERFWHSISHLIAHLRISGAHHRLYVLDTQIKHADEASLFKLADWNRRRSLHSQAKRAEAEEELEQCEYTVPWLRTQWKAQVASQTKPVARMTKKSASEKAIASVLAQRQVVSVLKEKKAEIEAKLLDAADRSNTDDTLLLGSDLKKARAALAKSQTELKRKEGALGVDGRNKLNNKTQAKFLELRVSALALKKRLRDLLRAHKFEREALERNSRRQQGSDRNLREHTLDAIKRRRPKIVKLNRQYNETCDKIAAEVKSKRAPRRAVPPPKIDPKMLFQLDTNDTVWQDIGLQDPEEEETEVPPWLGDESVRKGIRAMLVVDRTNEEDKILEKERRSMRVWFAEEWAIVKLAIRDAGTSHALSLMFVLTAL</sequence>
<evidence type="ECO:0000256" key="1">
    <source>
        <dbReference type="SAM" id="Coils"/>
    </source>
</evidence>
<evidence type="ECO:0008006" key="5">
    <source>
        <dbReference type="Google" id="ProtNLM"/>
    </source>
</evidence>
<comment type="caution">
    <text evidence="3">The sequence shown here is derived from an EMBL/GenBank/DDBJ whole genome shotgun (WGS) entry which is preliminary data.</text>
</comment>
<feature type="non-terminal residue" evidence="3">
    <location>
        <position position="804"/>
    </location>
</feature>
<reference evidence="3" key="1">
    <citation type="submission" date="2023-03" db="EMBL/GenBank/DDBJ databases">
        <title>Massive genome expansion in bonnet fungi (Mycena s.s.) driven by repeated elements and novel gene families across ecological guilds.</title>
        <authorList>
            <consortium name="Lawrence Berkeley National Laboratory"/>
            <person name="Harder C.B."/>
            <person name="Miyauchi S."/>
            <person name="Viragh M."/>
            <person name="Kuo A."/>
            <person name="Thoen E."/>
            <person name="Andreopoulos B."/>
            <person name="Lu D."/>
            <person name="Skrede I."/>
            <person name="Drula E."/>
            <person name="Henrissat B."/>
            <person name="Morin E."/>
            <person name="Kohler A."/>
            <person name="Barry K."/>
            <person name="LaButti K."/>
            <person name="Morin E."/>
            <person name="Salamov A."/>
            <person name="Lipzen A."/>
            <person name="Mereny Z."/>
            <person name="Hegedus B."/>
            <person name="Baldrian P."/>
            <person name="Stursova M."/>
            <person name="Weitz H."/>
            <person name="Taylor A."/>
            <person name="Grigoriev I.V."/>
            <person name="Nagy L.G."/>
            <person name="Martin F."/>
            <person name="Kauserud H."/>
        </authorList>
    </citation>
    <scope>NUCLEOTIDE SEQUENCE</scope>
    <source>
        <strain evidence="3">9284</strain>
    </source>
</reference>
<feature type="coiled-coil region" evidence="1">
    <location>
        <begin position="545"/>
        <end position="598"/>
    </location>
</feature>
<keyword evidence="4" id="KW-1185">Reference proteome</keyword>
<dbReference type="EMBL" id="JARKIF010000021">
    <property type="protein sequence ID" value="KAJ7617416.1"/>
    <property type="molecule type" value="Genomic_DNA"/>
</dbReference>
<evidence type="ECO:0000256" key="2">
    <source>
        <dbReference type="SAM" id="MobiDB-lite"/>
    </source>
</evidence>
<accession>A0AAD7BD91</accession>
<feature type="region of interest" description="Disordered" evidence="2">
    <location>
        <begin position="114"/>
        <end position="194"/>
    </location>
</feature>
<evidence type="ECO:0000313" key="4">
    <source>
        <dbReference type="Proteomes" id="UP001221142"/>
    </source>
</evidence>
<feature type="compositionally biased region" description="Pro residues" evidence="2">
    <location>
        <begin position="178"/>
        <end position="188"/>
    </location>
</feature>